<keyword evidence="3 14" id="KW-0813">Transport</keyword>
<evidence type="ECO:0000256" key="13">
    <source>
        <dbReference type="ARBA" id="ARBA00023284"/>
    </source>
</evidence>
<dbReference type="InterPro" id="IPR022920">
    <property type="entry name" value="Disulphide_bond_form_DsbB"/>
</dbReference>
<feature type="disulfide bond" description="Redox-active" evidence="14">
    <location>
        <begin position="43"/>
        <end position="46"/>
    </location>
</feature>
<dbReference type="EMBL" id="WOCD01000003">
    <property type="protein sequence ID" value="MUH72276.1"/>
    <property type="molecule type" value="Genomic_DNA"/>
</dbReference>
<evidence type="ECO:0000256" key="5">
    <source>
        <dbReference type="ARBA" id="ARBA00022519"/>
    </source>
</evidence>
<gene>
    <name evidence="14 16" type="primary">dsbB</name>
    <name evidence="16" type="ORF">GNP35_07170</name>
</gene>
<evidence type="ECO:0000256" key="10">
    <source>
        <dbReference type="ARBA" id="ARBA00023136"/>
    </source>
</evidence>
<evidence type="ECO:0000256" key="4">
    <source>
        <dbReference type="ARBA" id="ARBA00022475"/>
    </source>
</evidence>
<feature type="transmembrane region" description="Helical" evidence="15">
    <location>
        <begin position="150"/>
        <end position="171"/>
    </location>
</feature>
<keyword evidence="8 14" id="KW-1133">Transmembrane helix</keyword>
<dbReference type="GO" id="GO:0005886">
    <property type="term" value="C:plasma membrane"/>
    <property type="evidence" value="ECO:0007669"/>
    <property type="project" value="UniProtKB-SubCell"/>
</dbReference>
<comment type="caution">
    <text evidence="14">Lacks conserved residue(s) required for the propagation of feature annotation.</text>
</comment>
<dbReference type="HAMAP" id="MF_00286">
    <property type="entry name" value="DsbB"/>
    <property type="match status" value="1"/>
</dbReference>
<evidence type="ECO:0000313" key="16">
    <source>
        <dbReference type="EMBL" id="MUH72276.1"/>
    </source>
</evidence>
<feature type="topological domain" description="Periplasmic" evidence="14">
    <location>
        <begin position="34"/>
        <end position="51"/>
    </location>
</feature>
<dbReference type="NCBIfam" id="NF002485">
    <property type="entry name" value="PRK01749.1"/>
    <property type="match status" value="1"/>
</dbReference>
<feature type="disulfide bond" description="Redox-active" evidence="14">
    <location>
        <begin position="109"/>
        <end position="135"/>
    </location>
</feature>
<organism evidence="16 17">
    <name type="scientific">Psychrosphaera haliotis</name>
    <dbReference type="NCBI Taxonomy" id="555083"/>
    <lineage>
        <taxon>Bacteria</taxon>
        <taxon>Pseudomonadati</taxon>
        <taxon>Pseudomonadota</taxon>
        <taxon>Gammaproteobacteria</taxon>
        <taxon>Alteromonadales</taxon>
        <taxon>Pseudoalteromonadaceae</taxon>
        <taxon>Psychrosphaera</taxon>
    </lineage>
</organism>
<keyword evidence="11 14" id="KW-1015">Disulfide bond</keyword>
<keyword evidence="17" id="KW-1185">Reference proteome</keyword>
<name>A0A6N8F6P9_9GAMM</name>
<dbReference type="PANTHER" id="PTHR36570:SF2">
    <property type="entry name" value="DISULFIDE BOND FORMATION PROTEIN B"/>
    <property type="match status" value="1"/>
</dbReference>
<dbReference type="GO" id="GO:0009055">
    <property type="term" value="F:electron transfer activity"/>
    <property type="evidence" value="ECO:0007669"/>
    <property type="project" value="UniProtKB-UniRule"/>
</dbReference>
<keyword evidence="10 14" id="KW-0472">Membrane</keyword>
<dbReference type="Pfam" id="PF02600">
    <property type="entry name" value="DsbB"/>
    <property type="match status" value="1"/>
</dbReference>
<evidence type="ECO:0000256" key="1">
    <source>
        <dbReference type="ARBA" id="ARBA00004429"/>
    </source>
</evidence>
<comment type="similarity">
    <text evidence="2 14">Belongs to the DsbB family.</text>
</comment>
<dbReference type="SUPFAM" id="SSF158442">
    <property type="entry name" value="DsbB-like"/>
    <property type="match status" value="1"/>
</dbReference>
<keyword evidence="4 14" id="KW-1003">Cell membrane</keyword>
<comment type="function">
    <text evidence="14">Required for disulfide bond formation in some periplasmic proteins. Acts by oxidizing the DsbA protein.</text>
</comment>
<feature type="topological domain" description="Cytoplasmic" evidence="14">
    <location>
        <begin position="169"/>
        <end position="176"/>
    </location>
</feature>
<dbReference type="Gene3D" id="1.20.1550.10">
    <property type="entry name" value="DsbB-like"/>
    <property type="match status" value="1"/>
</dbReference>
<sequence length="176" mass="20090">MNVVNVISSWPASRWPWAFLALTAFTFESIALYFQYGLGLEPCIMCVYQRVAVFGLFLACLPALIRPDLALMRLTSFIGWIVSAFWGLSIAYEHVQMQNPDNFMLLMSCDIYPNFPSWLQLHQWLPGIFEPRGTCGDIDWMFLSLSMPQWMVIIFGGYSLAALFVLAARVVKKKSI</sequence>
<evidence type="ECO:0000256" key="3">
    <source>
        <dbReference type="ARBA" id="ARBA00022448"/>
    </source>
</evidence>
<feature type="transmembrane region" description="Helical" evidence="15">
    <location>
        <begin position="15"/>
        <end position="34"/>
    </location>
</feature>
<dbReference type="InterPro" id="IPR050183">
    <property type="entry name" value="DsbB"/>
</dbReference>
<evidence type="ECO:0000256" key="8">
    <source>
        <dbReference type="ARBA" id="ARBA00022989"/>
    </source>
</evidence>
<accession>A0A6N8F6P9</accession>
<protein>
    <recommendedName>
        <fullName evidence="14">Disulfide bond formation protein B</fullName>
    </recommendedName>
    <alternativeName>
        <fullName evidence="14">Disulfide oxidoreductase</fullName>
    </alternativeName>
</protein>
<comment type="caution">
    <text evidence="16">The sequence shown here is derived from an EMBL/GenBank/DDBJ whole genome shotgun (WGS) entry which is preliminary data.</text>
</comment>
<evidence type="ECO:0000256" key="12">
    <source>
        <dbReference type="ARBA" id="ARBA00023186"/>
    </source>
</evidence>
<comment type="subcellular location">
    <subcellularLocation>
        <location evidence="1">Cell inner membrane</location>
        <topology evidence="1">Multi-pass membrane protein</topology>
    </subcellularLocation>
    <subcellularLocation>
        <location evidence="14">Cell membrane</location>
        <topology evidence="14">Multi-pass membrane protein</topology>
    </subcellularLocation>
</comment>
<evidence type="ECO:0000256" key="7">
    <source>
        <dbReference type="ARBA" id="ARBA00022982"/>
    </source>
</evidence>
<feature type="transmembrane region" description="Helical" evidence="15">
    <location>
        <begin position="46"/>
        <end position="65"/>
    </location>
</feature>
<keyword evidence="12 14" id="KW-0143">Chaperone</keyword>
<evidence type="ECO:0000256" key="11">
    <source>
        <dbReference type="ARBA" id="ARBA00023157"/>
    </source>
</evidence>
<dbReference type="OrthoDB" id="3711263at2"/>
<evidence type="ECO:0000256" key="2">
    <source>
        <dbReference type="ARBA" id="ARBA00008823"/>
    </source>
</evidence>
<dbReference type="GO" id="GO:0015035">
    <property type="term" value="F:protein-disulfide reductase activity"/>
    <property type="evidence" value="ECO:0007669"/>
    <property type="project" value="UniProtKB-UniRule"/>
</dbReference>
<dbReference type="InterPro" id="IPR023380">
    <property type="entry name" value="DsbB-like_sf"/>
</dbReference>
<keyword evidence="9 14" id="KW-0560">Oxidoreductase</keyword>
<evidence type="ECO:0000256" key="6">
    <source>
        <dbReference type="ARBA" id="ARBA00022692"/>
    </source>
</evidence>
<keyword evidence="5" id="KW-0997">Cell inner membrane</keyword>
<dbReference type="GO" id="GO:0006457">
    <property type="term" value="P:protein folding"/>
    <property type="evidence" value="ECO:0007669"/>
    <property type="project" value="InterPro"/>
</dbReference>
<dbReference type="AlphaFoldDB" id="A0A6N8F6P9"/>
<reference evidence="16 17" key="1">
    <citation type="submission" date="2019-11" db="EMBL/GenBank/DDBJ databases">
        <title>P. haliotis isolates from Z. marina roots.</title>
        <authorList>
            <person name="Cohen M."/>
            <person name="Jospin G."/>
            <person name="Eisen J.A."/>
            <person name="Coil D.A."/>
        </authorList>
    </citation>
    <scope>NUCLEOTIDE SEQUENCE [LARGE SCALE GENOMIC DNA]</scope>
    <source>
        <strain evidence="16 17">UCD-MCMsp1aY</strain>
    </source>
</reference>
<dbReference type="PANTHER" id="PTHR36570">
    <property type="entry name" value="DISULFIDE BOND FORMATION PROTEIN B"/>
    <property type="match status" value="1"/>
</dbReference>
<evidence type="ECO:0000256" key="15">
    <source>
        <dbReference type="SAM" id="Phobius"/>
    </source>
</evidence>
<evidence type="ECO:0000256" key="9">
    <source>
        <dbReference type="ARBA" id="ARBA00023002"/>
    </source>
</evidence>
<keyword evidence="7 14" id="KW-0249">Electron transport</keyword>
<proteinExistence type="inferred from homology"/>
<dbReference type="InterPro" id="IPR003752">
    <property type="entry name" value="DiS_bond_form_DsbB/BdbC"/>
</dbReference>
<keyword evidence="6 14" id="KW-0812">Transmembrane</keyword>
<dbReference type="Proteomes" id="UP000439994">
    <property type="component" value="Unassembled WGS sequence"/>
</dbReference>
<evidence type="ECO:0000313" key="17">
    <source>
        <dbReference type="Proteomes" id="UP000439994"/>
    </source>
</evidence>
<dbReference type="RefSeq" id="WP_155695469.1">
    <property type="nucleotide sequence ID" value="NZ_WOCD01000003.1"/>
</dbReference>
<keyword evidence="13 14" id="KW-0676">Redox-active center</keyword>
<evidence type="ECO:0000256" key="14">
    <source>
        <dbReference type="HAMAP-Rule" id="MF_00286"/>
    </source>
</evidence>
<feature type="topological domain" description="Cytoplasmic" evidence="14">
    <location>
        <begin position="1"/>
        <end position="16"/>
    </location>
</feature>